<dbReference type="SUPFAM" id="SSF48371">
    <property type="entry name" value="ARM repeat"/>
    <property type="match status" value="2"/>
</dbReference>
<gene>
    <name evidence="5" type="ORF">BJ554DRAFT_3785</name>
</gene>
<dbReference type="AlphaFoldDB" id="A0A8H8DG06"/>
<evidence type="ECO:0000256" key="1">
    <source>
        <dbReference type="ARBA" id="ARBA00022737"/>
    </source>
</evidence>
<feature type="repeat" description="Pumilio" evidence="2">
    <location>
        <begin position="42"/>
        <end position="77"/>
    </location>
</feature>
<feature type="compositionally biased region" description="Basic residues" evidence="3">
    <location>
        <begin position="347"/>
        <end position="362"/>
    </location>
</feature>
<feature type="repeat" description="Pumilio" evidence="2">
    <location>
        <begin position="140"/>
        <end position="175"/>
    </location>
</feature>
<dbReference type="PANTHER" id="PTHR12537">
    <property type="entry name" value="RNA BINDING PROTEIN PUMILIO-RELATED"/>
    <property type="match status" value="1"/>
</dbReference>
<dbReference type="GO" id="GO:0003729">
    <property type="term" value="F:mRNA binding"/>
    <property type="evidence" value="ECO:0007669"/>
    <property type="project" value="TreeGrafter"/>
</dbReference>
<dbReference type="GO" id="GO:0005737">
    <property type="term" value="C:cytoplasm"/>
    <property type="evidence" value="ECO:0007669"/>
    <property type="project" value="TreeGrafter"/>
</dbReference>
<reference evidence="5 6" key="1">
    <citation type="journal article" name="Sci. Rep.">
        <title>Genome-scale phylogenetic analyses confirm Olpidium as the closest living zoosporic fungus to the non-flagellated, terrestrial fungi.</title>
        <authorList>
            <person name="Chang Y."/>
            <person name="Rochon D."/>
            <person name="Sekimoto S."/>
            <person name="Wang Y."/>
            <person name="Chovatia M."/>
            <person name="Sandor L."/>
            <person name="Salamov A."/>
            <person name="Grigoriev I.V."/>
            <person name="Stajich J.E."/>
            <person name="Spatafora J.W."/>
        </authorList>
    </citation>
    <scope>NUCLEOTIDE SEQUENCE [LARGE SCALE GENOMIC DNA]</scope>
    <source>
        <strain evidence="5">S191</strain>
    </source>
</reference>
<accession>A0A8H8DG06</accession>
<feature type="repeat" description="Pumilio" evidence="2">
    <location>
        <begin position="104"/>
        <end position="139"/>
    </location>
</feature>
<dbReference type="Proteomes" id="UP000673691">
    <property type="component" value="Unassembled WGS sequence"/>
</dbReference>
<organism evidence="5 6">
    <name type="scientific">Olpidium bornovanus</name>
    <dbReference type="NCBI Taxonomy" id="278681"/>
    <lineage>
        <taxon>Eukaryota</taxon>
        <taxon>Fungi</taxon>
        <taxon>Fungi incertae sedis</taxon>
        <taxon>Olpidiomycota</taxon>
        <taxon>Olpidiomycotina</taxon>
        <taxon>Olpidiomycetes</taxon>
        <taxon>Olpidiales</taxon>
        <taxon>Olpidiaceae</taxon>
        <taxon>Olpidium</taxon>
    </lineage>
</organism>
<dbReference type="PROSITE" id="PS50302">
    <property type="entry name" value="PUM"/>
    <property type="match status" value="5"/>
</dbReference>
<dbReference type="EMBL" id="JAEFCI010011692">
    <property type="protein sequence ID" value="KAG5456472.1"/>
    <property type="molecule type" value="Genomic_DNA"/>
</dbReference>
<evidence type="ECO:0000256" key="3">
    <source>
        <dbReference type="SAM" id="MobiDB-lite"/>
    </source>
</evidence>
<dbReference type="InterPro" id="IPR033133">
    <property type="entry name" value="PUM-HD"/>
</dbReference>
<dbReference type="Pfam" id="PF00806">
    <property type="entry name" value="PUF"/>
    <property type="match status" value="5"/>
</dbReference>
<feature type="repeat" description="Pumilio" evidence="2">
    <location>
        <begin position="5"/>
        <end position="41"/>
    </location>
</feature>
<evidence type="ECO:0000313" key="5">
    <source>
        <dbReference type="EMBL" id="KAG5456472.1"/>
    </source>
</evidence>
<dbReference type="InterPro" id="IPR011989">
    <property type="entry name" value="ARM-like"/>
</dbReference>
<dbReference type="InterPro" id="IPR016024">
    <property type="entry name" value="ARM-type_fold"/>
</dbReference>
<evidence type="ECO:0000256" key="2">
    <source>
        <dbReference type="PROSITE-ProRule" id="PRU00317"/>
    </source>
</evidence>
<dbReference type="SMART" id="SM00025">
    <property type="entry name" value="Pumilio"/>
    <property type="match status" value="5"/>
</dbReference>
<comment type="caution">
    <text evidence="5">The sequence shown here is derived from an EMBL/GenBank/DDBJ whole genome shotgun (WGS) entry which is preliminary data.</text>
</comment>
<name>A0A8H8DG06_9FUNG</name>
<dbReference type="InterPro" id="IPR001313">
    <property type="entry name" value="Pumilio_RNA-bd_rpt"/>
</dbReference>
<evidence type="ECO:0000259" key="4">
    <source>
        <dbReference type="PROSITE" id="PS50303"/>
    </source>
</evidence>
<dbReference type="OrthoDB" id="668540at2759"/>
<feature type="region of interest" description="Disordered" evidence="3">
    <location>
        <begin position="314"/>
        <end position="376"/>
    </location>
</feature>
<dbReference type="PROSITE" id="PS50303">
    <property type="entry name" value="PUM_HD"/>
    <property type="match status" value="1"/>
</dbReference>
<proteinExistence type="predicted"/>
<feature type="repeat" description="Pumilio" evidence="2">
    <location>
        <begin position="237"/>
        <end position="274"/>
    </location>
</feature>
<feature type="domain" description="PUM-HD" evidence="4">
    <location>
        <begin position="1"/>
        <end position="316"/>
    </location>
</feature>
<dbReference type="Gene3D" id="1.25.10.10">
    <property type="entry name" value="Leucine-rich Repeat Variant"/>
    <property type="match status" value="1"/>
</dbReference>
<dbReference type="GO" id="GO:0010608">
    <property type="term" value="P:post-transcriptional regulation of gene expression"/>
    <property type="evidence" value="ECO:0007669"/>
    <property type="project" value="TreeGrafter"/>
</dbReference>
<sequence length="435" mass="49413">MISEAVAPDLMRISLNMHGTRAVQKMIDYISNPIQIRSLTVAFASNVVILIKDLNGNHVIQKCLYKLSSENNQALTICLSLSFAYVTAACPDPPLPDLQFIYDAVSQHCIEVATHRHGCCVLQRCIDHASDAQKIQLVTEITCNALTLVQDPFGNYVVQYVLDLGDARFSETIVRRFIGNVSLLSVQKFSSNVMEKVGGLELGVPVENRGLPVDECSANCHCIRVTDNETRWRLIDEMLNQERLDKLLRDSYGNYVVQTALDYADPLQRAKVRKERFDTMPRSVLCAWRLTGHVTHICACWSVRGARSAGRVYTSTAPGNSEHSIRKAHPVQAPVRDPRAAADGPRCGRRRRRWRKRRRWRRNRDQGLRARTQRGRRCRRGRVHALRPRFEFWRLWTPRFQGLPVHVMTAPGCAPEARDASRGKKQPVPSVLLFV</sequence>
<protein>
    <submittedName>
        <fullName evidence="5">Armadillo-type protein</fullName>
    </submittedName>
</protein>
<dbReference type="PANTHER" id="PTHR12537:SF13">
    <property type="entry name" value="PUMILIO HOMOLOGY DOMAIN FAMILY MEMBER 4"/>
    <property type="match status" value="1"/>
</dbReference>
<evidence type="ECO:0000313" key="6">
    <source>
        <dbReference type="Proteomes" id="UP000673691"/>
    </source>
</evidence>
<keyword evidence="1" id="KW-0677">Repeat</keyword>
<keyword evidence="6" id="KW-1185">Reference proteome</keyword>